<gene>
    <name evidence="4" type="ORF">LAZ67_22001858</name>
</gene>
<dbReference type="PANTHER" id="PTHR13544">
    <property type="entry name" value="SELENOPROTEIN T"/>
    <property type="match status" value="1"/>
</dbReference>
<keyword evidence="1 3" id="KW-0732">Signal</keyword>
<protein>
    <submittedName>
        <fullName evidence="4">SELENOT</fullName>
    </submittedName>
</protein>
<evidence type="ECO:0000313" key="5">
    <source>
        <dbReference type="Proteomes" id="UP001235939"/>
    </source>
</evidence>
<feature type="chain" id="PRO_5046407991" evidence="3">
    <location>
        <begin position="20"/>
        <end position="205"/>
    </location>
</feature>
<sequence length="205" mass="23395">MAELSPKLIYSAIFIFAVALTVKDFYQTNEPETTVKEIPDTKFKQTFIGPTLKFLYWPNQFALISVGYRRVFEQYASILQEKYPDITVLGDTYPPPMLYLRLAQFLGVAKLVLIAVILANLNPFPSMGLPTPAIFQWLLSNRMYGCLMTFFTLNMLEGQLVSTGAFEIIFNDVPVWSKLQTGRIPSPPELFQILDNHMMLRSSSF</sequence>
<dbReference type="InterPro" id="IPR036249">
    <property type="entry name" value="Thioredoxin-like_sf"/>
</dbReference>
<feature type="signal peptide" evidence="3">
    <location>
        <begin position="1"/>
        <end position="19"/>
    </location>
</feature>
<reference evidence="4 5" key="1">
    <citation type="submission" date="2022-03" db="EMBL/GenBank/DDBJ databases">
        <title>A chromosomal length assembly of Cordylochernes scorpioides.</title>
        <authorList>
            <person name="Zeh D."/>
            <person name="Zeh J."/>
        </authorList>
    </citation>
    <scope>NUCLEOTIDE SEQUENCE [LARGE SCALE GENOMIC DNA]</scope>
    <source>
        <strain evidence="4">IN4F17</strain>
        <tissue evidence="4">Whole Body</tissue>
    </source>
</reference>
<evidence type="ECO:0000256" key="3">
    <source>
        <dbReference type="SAM" id="SignalP"/>
    </source>
</evidence>
<dbReference type="PANTHER" id="PTHR13544:SF0">
    <property type="entry name" value="THIOREDOXIN REDUCTASE-LIKE SELENOPROTEIN T"/>
    <property type="match status" value="1"/>
</dbReference>
<keyword evidence="2" id="KW-0676">Redox-active center</keyword>
<accession>A0ABY6LPM2</accession>
<dbReference type="SUPFAM" id="SSF52833">
    <property type="entry name" value="Thioredoxin-like"/>
    <property type="match status" value="1"/>
</dbReference>
<dbReference type="EMBL" id="CP092884">
    <property type="protein sequence ID" value="UYV83033.1"/>
    <property type="molecule type" value="Genomic_DNA"/>
</dbReference>
<dbReference type="InterPro" id="IPR011893">
    <property type="entry name" value="Selenoprotein_Rdx-typ"/>
</dbReference>
<organism evidence="4 5">
    <name type="scientific">Cordylochernes scorpioides</name>
    <dbReference type="NCBI Taxonomy" id="51811"/>
    <lineage>
        <taxon>Eukaryota</taxon>
        <taxon>Metazoa</taxon>
        <taxon>Ecdysozoa</taxon>
        <taxon>Arthropoda</taxon>
        <taxon>Chelicerata</taxon>
        <taxon>Arachnida</taxon>
        <taxon>Pseudoscorpiones</taxon>
        <taxon>Cheliferoidea</taxon>
        <taxon>Chernetidae</taxon>
        <taxon>Cordylochernes</taxon>
    </lineage>
</organism>
<dbReference type="NCBIfam" id="TIGR02174">
    <property type="entry name" value="CXXU_selWTH"/>
    <property type="match status" value="1"/>
</dbReference>
<evidence type="ECO:0000313" key="4">
    <source>
        <dbReference type="EMBL" id="UYV83033.1"/>
    </source>
</evidence>
<dbReference type="Pfam" id="PF10262">
    <property type="entry name" value="Rdx"/>
    <property type="match status" value="1"/>
</dbReference>
<evidence type="ECO:0000256" key="1">
    <source>
        <dbReference type="ARBA" id="ARBA00022729"/>
    </source>
</evidence>
<dbReference type="InterPro" id="IPR019389">
    <property type="entry name" value="Selenoprotein_T"/>
</dbReference>
<keyword evidence="5" id="KW-1185">Reference proteome</keyword>
<proteinExistence type="predicted"/>
<evidence type="ECO:0000256" key="2">
    <source>
        <dbReference type="ARBA" id="ARBA00023284"/>
    </source>
</evidence>
<dbReference type="Proteomes" id="UP001235939">
    <property type="component" value="Chromosome 22"/>
</dbReference>
<dbReference type="Gene3D" id="3.40.30.10">
    <property type="entry name" value="Glutaredoxin"/>
    <property type="match status" value="1"/>
</dbReference>
<name>A0ABY6LPM2_9ARAC</name>